<dbReference type="InterPro" id="IPR008906">
    <property type="entry name" value="HATC_C_dom"/>
</dbReference>
<evidence type="ECO:0000313" key="3">
    <source>
        <dbReference type="EMBL" id="KAI0496843.1"/>
    </source>
</evidence>
<feature type="transmembrane region" description="Helical" evidence="1">
    <location>
        <begin position="12"/>
        <end position="36"/>
    </location>
</feature>
<evidence type="ECO:0000259" key="2">
    <source>
        <dbReference type="Pfam" id="PF05699"/>
    </source>
</evidence>
<dbReference type="Proteomes" id="UP000829196">
    <property type="component" value="Unassembled WGS sequence"/>
</dbReference>
<dbReference type="SUPFAM" id="SSF53098">
    <property type="entry name" value="Ribonuclease H-like"/>
    <property type="match status" value="1"/>
</dbReference>
<dbReference type="Pfam" id="PF05699">
    <property type="entry name" value="Dimer_Tnp_hAT"/>
    <property type="match status" value="1"/>
</dbReference>
<dbReference type="InterPro" id="IPR012337">
    <property type="entry name" value="RNaseH-like_sf"/>
</dbReference>
<proteinExistence type="predicted"/>
<dbReference type="OrthoDB" id="1893698at2759"/>
<keyword evidence="1" id="KW-1133">Transmembrane helix</keyword>
<evidence type="ECO:0000256" key="1">
    <source>
        <dbReference type="SAM" id="Phobius"/>
    </source>
</evidence>
<sequence>MRLHKGVLQRLSLNFCRFIIDLYMYIYHFIYFPFFISNTLPKIQDFASFQKDAFTPRKSELDIYEPKIDSNIDLDILKFWQGNQYRFPSLSAMARDILCIPITTVASESAFSNSGRILDQYRSALKHDIVKALICAKDWLYGEHGDDSFILHFFFLFKISLC</sequence>
<name>A0A8T3AKS0_DENNO</name>
<organism evidence="3 4">
    <name type="scientific">Dendrobium nobile</name>
    <name type="common">Orchid</name>
    <dbReference type="NCBI Taxonomy" id="94219"/>
    <lineage>
        <taxon>Eukaryota</taxon>
        <taxon>Viridiplantae</taxon>
        <taxon>Streptophyta</taxon>
        <taxon>Embryophyta</taxon>
        <taxon>Tracheophyta</taxon>
        <taxon>Spermatophyta</taxon>
        <taxon>Magnoliopsida</taxon>
        <taxon>Liliopsida</taxon>
        <taxon>Asparagales</taxon>
        <taxon>Orchidaceae</taxon>
        <taxon>Epidendroideae</taxon>
        <taxon>Malaxideae</taxon>
        <taxon>Dendrobiinae</taxon>
        <taxon>Dendrobium</taxon>
    </lineage>
</organism>
<evidence type="ECO:0000313" key="4">
    <source>
        <dbReference type="Proteomes" id="UP000829196"/>
    </source>
</evidence>
<dbReference type="GO" id="GO:0046983">
    <property type="term" value="F:protein dimerization activity"/>
    <property type="evidence" value="ECO:0007669"/>
    <property type="project" value="InterPro"/>
</dbReference>
<feature type="domain" description="HAT C-terminal dimerisation" evidence="2">
    <location>
        <begin position="64"/>
        <end position="140"/>
    </location>
</feature>
<dbReference type="SMR" id="A0A8T3AKS0"/>
<keyword evidence="1" id="KW-0812">Transmembrane</keyword>
<accession>A0A8T3AKS0</accession>
<keyword evidence="1" id="KW-0472">Membrane</keyword>
<keyword evidence="4" id="KW-1185">Reference proteome</keyword>
<comment type="caution">
    <text evidence="3">The sequence shown here is derived from an EMBL/GenBank/DDBJ whole genome shotgun (WGS) entry which is preliminary data.</text>
</comment>
<protein>
    <recommendedName>
        <fullName evidence="2">HAT C-terminal dimerisation domain-containing protein</fullName>
    </recommendedName>
</protein>
<reference evidence="3" key="1">
    <citation type="journal article" date="2022" name="Front. Genet.">
        <title>Chromosome-Scale Assembly of the Dendrobium nobile Genome Provides Insights Into the Molecular Mechanism of the Biosynthesis of the Medicinal Active Ingredient of Dendrobium.</title>
        <authorList>
            <person name="Xu Q."/>
            <person name="Niu S.-C."/>
            <person name="Li K.-L."/>
            <person name="Zheng P.-J."/>
            <person name="Zhang X.-J."/>
            <person name="Jia Y."/>
            <person name="Liu Y."/>
            <person name="Niu Y.-X."/>
            <person name="Yu L.-H."/>
            <person name="Chen D.-F."/>
            <person name="Zhang G.-Q."/>
        </authorList>
    </citation>
    <scope>NUCLEOTIDE SEQUENCE</scope>
    <source>
        <tissue evidence="3">Leaf</tissue>
    </source>
</reference>
<dbReference type="PANTHER" id="PTHR23272:SF184">
    <property type="entry name" value="OS03G0311250 PROTEIN"/>
    <property type="match status" value="1"/>
</dbReference>
<gene>
    <name evidence="3" type="ORF">KFK09_023167</name>
</gene>
<dbReference type="AlphaFoldDB" id="A0A8T3AKS0"/>
<dbReference type="PANTHER" id="PTHR23272">
    <property type="entry name" value="BED FINGER-RELATED"/>
    <property type="match status" value="1"/>
</dbReference>
<dbReference type="EMBL" id="JAGYWB010000016">
    <property type="protein sequence ID" value="KAI0496843.1"/>
    <property type="molecule type" value="Genomic_DNA"/>
</dbReference>